<organism evidence="1 2">
    <name type="scientific">Subsaximicrobium wynnwilliamsii</name>
    <dbReference type="NCBI Taxonomy" id="291179"/>
    <lineage>
        <taxon>Bacteria</taxon>
        <taxon>Pseudomonadati</taxon>
        <taxon>Bacteroidota</taxon>
        <taxon>Flavobacteriia</taxon>
        <taxon>Flavobacteriales</taxon>
        <taxon>Flavobacteriaceae</taxon>
        <taxon>Subsaximicrobium</taxon>
    </lineage>
</organism>
<dbReference type="EMBL" id="VORO01000038">
    <property type="protein sequence ID" value="TXD86785.1"/>
    <property type="molecule type" value="Genomic_DNA"/>
</dbReference>
<evidence type="ECO:0000313" key="2">
    <source>
        <dbReference type="Proteomes" id="UP000321578"/>
    </source>
</evidence>
<reference evidence="1 2" key="1">
    <citation type="submission" date="2019-08" db="EMBL/GenBank/DDBJ databases">
        <title>Genomes of Subsaximicrobium wynnwilliamsii strains.</title>
        <authorList>
            <person name="Bowman J.P."/>
        </authorList>
    </citation>
    <scope>NUCLEOTIDE SEQUENCE [LARGE SCALE GENOMIC DNA]</scope>
    <source>
        <strain evidence="1 2">2-80-2</strain>
    </source>
</reference>
<proteinExistence type="predicted"/>
<accession>A0A5C6ZA72</accession>
<dbReference type="AlphaFoldDB" id="A0A5C6ZA72"/>
<dbReference type="RefSeq" id="WP_147088338.1">
    <property type="nucleotide sequence ID" value="NZ_VORM01000023.1"/>
</dbReference>
<comment type="caution">
    <text evidence="1">The sequence shown here is derived from an EMBL/GenBank/DDBJ whole genome shotgun (WGS) entry which is preliminary data.</text>
</comment>
<dbReference type="Gene3D" id="3.30.2310.20">
    <property type="entry name" value="RelE-like"/>
    <property type="match status" value="1"/>
</dbReference>
<evidence type="ECO:0000313" key="1">
    <source>
        <dbReference type="EMBL" id="TXD86785.1"/>
    </source>
</evidence>
<protein>
    <submittedName>
        <fullName evidence="1">Type II toxin-antitoxin system RelE/ParE family toxin</fullName>
    </submittedName>
</protein>
<keyword evidence="2" id="KW-1185">Reference proteome</keyword>
<name>A0A5C6ZA72_9FLAO</name>
<dbReference type="Proteomes" id="UP000321578">
    <property type="component" value="Unassembled WGS sequence"/>
</dbReference>
<dbReference type="InterPro" id="IPR035093">
    <property type="entry name" value="RelE/ParE_toxin_dom_sf"/>
</dbReference>
<gene>
    <name evidence="1" type="ORF">ESY86_19210</name>
</gene>
<sequence>MYELYISDETVLDIAEAIFFFNNIQEGVGYRFKEDLKKEIAFLRKHPEIIQKRHHDLRISFLKKFPFGIHFLLDENAVRVIAIFHTSRDPKRWKIE</sequence>